<sequence length="56" mass="5310">MLGGGVGGVHANEGMAGGAKAKGQNGVLGITGEAVARAVDGDEDEGQTVTVTPKSS</sequence>
<evidence type="ECO:0000313" key="2">
    <source>
        <dbReference type="EMBL" id="GAA0929080.1"/>
    </source>
</evidence>
<evidence type="ECO:0000256" key="1">
    <source>
        <dbReference type="SAM" id="MobiDB-lite"/>
    </source>
</evidence>
<accession>A0ABP3ZYP9</accession>
<organism evidence="2 3">
    <name type="scientific">Nonomuraea longicatena</name>
    <dbReference type="NCBI Taxonomy" id="83682"/>
    <lineage>
        <taxon>Bacteria</taxon>
        <taxon>Bacillati</taxon>
        <taxon>Actinomycetota</taxon>
        <taxon>Actinomycetes</taxon>
        <taxon>Streptosporangiales</taxon>
        <taxon>Streptosporangiaceae</taxon>
        <taxon>Nonomuraea</taxon>
    </lineage>
</organism>
<keyword evidence="3" id="KW-1185">Reference proteome</keyword>
<gene>
    <name evidence="2" type="ORF">GCM10009560_32660</name>
</gene>
<comment type="caution">
    <text evidence="2">The sequence shown here is derived from an EMBL/GenBank/DDBJ whole genome shotgun (WGS) entry which is preliminary data.</text>
</comment>
<dbReference type="EMBL" id="BAAAHQ010000015">
    <property type="protein sequence ID" value="GAA0929080.1"/>
    <property type="molecule type" value="Genomic_DNA"/>
</dbReference>
<dbReference type="Proteomes" id="UP001501578">
    <property type="component" value="Unassembled WGS sequence"/>
</dbReference>
<protein>
    <submittedName>
        <fullName evidence="2">Uncharacterized protein</fullName>
    </submittedName>
</protein>
<reference evidence="3" key="1">
    <citation type="journal article" date="2019" name="Int. J. Syst. Evol. Microbiol.">
        <title>The Global Catalogue of Microorganisms (GCM) 10K type strain sequencing project: providing services to taxonomists for standard genome sequencing and annotation.</title>
        <authorList>
            <consortium name="The Broad Institute Genomics Platform"/>
            <consortium name="The Broad Institute Genome Sequencing Center for Infectious Disease"/>
            <person name="Wu L."/>
            <person name="Ma J."/>
        </authorList>
    </citation>
    <scope>NUCLEOTIDE SEQUENCE [LARGE SCALE GENOMIC DNA]</scope>
    <source>
        <strain evidence="3">JCM 11136</strain>
    </source>
</reference>
<name>A0ABP3ZYP9_9ACTN</name>
<feature type="region of interest" description="Disordered" evidence="1">
    <location>
        <begin position="1"/>
        <end position="23"/>
    </location>
</feature>
<evidence type="ECO:0000313" key="3">
    <source>
        <dbReference type="Proteomes" id="UP001501578"/>
    </source>
</evidence>
<proteinExistence type="predicted"/>